<evidence type="ECO:0000256" key="20">
    <source>
        <dbReference type="SAM" id="MobiDB-lite"/>
    </source>
</evidence>
<dbReference type="Gene3D" id="2.40.50.700">
    <property type="match status" value="1"/>
</dbReference>
<dbReference type="InterPro" id="IPR050180">
    <property type="entry name" value="RNR_Ribonuclease"/>
</dbReference>
<dbReference type="InterPro" id="IPR001900">
    <property type="entry name" value="RNase_II/R"/>
</dbReference>
<evidence type="ECO:0000256" key="5">
    <source>
        <dbReference type="ARBA" id="ARBA00005785"/>
    </source>
</evidence>
<evidence type="ECO:0000256" key="10">
    <source>
        <dbReference type="ARBA" id="ARBA00022722"/>
    </source>
</evidence>
<evidence type="ECO:0000256" key="14">
    <source>
        <dbReference type="ARBA" id="ARBA00022842"/>
    </source>
</evidence>
<dbReference type="InterPro" id="IPR041505">
    <property type="entry name" value="Dis3_CSD2"/>
</dbReference>
<evidence type="ECO:0000256" key="13">
    <source>
        <dbReference type="ARBA" id="ARBA00022839"/>
    </source>
</evidence>
<dbReference type="InterPro" id="IPR022966">
    <property type="entry name" value="RNase_II/R_CS"/>
</dbReference>
<dbReference type="EC" id="3.1.13.1" evidence="6"/>
<dbReference type="GO" id="GO:0000176">
    <property type="term" value="C:nuclear exosome (RNase complex)"/>
    <property type="evidence" value="ECO:0007669"/>
    <property type="project" value="UniProtKB-ARBA"/>
</dbReference>
<comment type="subcellular location">
    <subcellularLocation>
        <location evidence="4">Cytoplasm</location>
    </subcellularLocation>
    <subcellularLocation>
        <location evidence="3">Nucleus</location>
    </subcellularLocation>
</comment>
<evidence type="ECO:0000256" key="9">
    <source>
        <dbReference type="ARBA" id="ARBA00022552"/>
    </source>
</evidence>
<dbReference type="Gene3D" id="2.40.50.140">
    <property type="entry name" value="Nucleic acid-binding proteins"/>
    <property type="match status" value="1"/>
</dbReference>
<evidence type="ECO:0000313" key="22">
    <source>
        <dbReference type="EMBL" id="CAF3019980.1"/>
    </source>
</evidence>
<feature type="region of interest" description="Disordered" evidence="20">
    <location>
        <begin position="924"/>
        <end position="954"/>
    </location>
</feature>
<evidence type="ECO:0000256" key="1">
    <source>
        <dbReference type="ARBA" id="ARBA00001849"/>
    </source>
</evidence>
<comment type="catalytic activity">
    <reaction evidence="1">
        <text>Exonucleolytic cleavage in the 3'- to 5'-direction to yield nucleoside 5'-phosphates.</text>
        <dbReference type="EC" id="3.1.13.1"/>
    </reaction>
</comment>
<dbReference type="PANTHER" id="PTHR23355:SF30">
    <property type="entry name" value="DIS3-LIKE EXONUCLEASE 1"/>
    <property type="match status" value="1"/>
</dbReference>
<dbReference type="GO" id="GO:0000177">
    <property type="term" value="C:cytoplasmic exosome (RNase complex)"/>
    <property type="evidence" value="ECO:0007669"/>
    <property type="project" value="TreeGrafter"/>
</dbReference>
<evidence type="ECO:0000256" key="12">
    <source>
        <dbReference type="ARBA" id="ARBA00022835"/>
    </source>
</evidence>
<evidence type="ECO:0000256" key="4">
    <source>
        <dbReference type="ARBA" id="ARBA00004496"/>
    </source>
</evidence>
<evidence type="ECO:0000256" key="15">
    <source>
        <dbReference type="ARBA" id="ARBA00022884"/>
    </source>
</evidence>
<dbReference type="SUPFAM" id="SSF50249">
    <property type="entry name" value="Nucleic acid-binding proteins"/>
    <property type="match status" value="3"/>
</dbReference>
<dbReference type="InterPro" id="IPR033771">
    <property type="entry name" value="Rrp44_CSD1"/>
</dbReference>
<comment type="cofactor">
    <cofactor evidence="2">
        <name>Mg(2+)</name>
        <dbReference type="ChEBI" id="CHEBI:18420"/>
    </cofactor>
</comment>
<evidence type="ECO:0000259" key="21">
    <source>
        <dbReference type="SMART" id="SM00955"/>
    </source>
</evidence>
<keyword evidence="11 22" id="KW-0378">Hydrolase</keyword>
<keyword evidence="23" id="KW-1185">Reference proteome</keyword>
<proteinExistence type="inferred from homology"/>
<dbReference type="Pfam" id="PF17849">
    <property type="entry name" value="OB_Dis3"/>
    <property type="match status" value="1"/>
</dbReference>
<evidence type="ECO:0000256" key="8">
    <source>
        <dbReference type="ARBA" id="ARBA00022490"/>
    </source>
</evidence>
<reference evidence="22" key="1">
    <citation type="submission" date="2021-02" db="EMBL/GenBank/DDBJ databases">
        <authorList>
            <person name="Bekaert M."/>
        </authorList>
    </citation>
    <scope>NUCLEOTIDE SEQUENCE</scope>
    <source>
        <strain evidence="22">IoA-00</strain>
    </source>
</reference>
<dbReference type="GO" id="GO:0000956">
    <property type="term" value="P:nuclear-transcribed mRNA catabolic process"/>
    <property type="evidence" value="ECO:0007669"/>
    <property type="project" value="UniProtKB-ARBA"/>
</dbReference>
<comment type="similarity">
    <text evidence="5 19">Belongs to the RNR ribonuclease family.</text>
</comment>
<dbReference type="OrthoDB" id="372421at2759"/>
<evidence type="ECO:0000256" key="18">
    <source>
        <dbReference type="ARBA" id="ARBA00077930"/>
    </source>
</evidence>
<evidence type="ECO:0000256" key="7">
    <source>
        <dbReference type="ARBA" id="ARBA00016366"/>
    </source>
</evidence>
<dbReference type="PANTHER" id="PTHR23355">
    <property type="entry name" value="RIBONUCLEASE"/>
    <property type="match status" value="1"/>
</dbReference>
<evidence type="ECO:0000256" key="2">
    <source>
        <dbReference type="ARBA" id="ARBA00001946"/>
    </source>
</evidence>
<evidence type="ECO:0000256" key="3">
    <source>
        <dbReference type="ARBA" id="ARBA00004123"/>
    </source>
</evidence>
<evidence type="ECO:0000256" key="19">
    <source>
        <dbReference type="RuleBase" id="RU003901"/>
    </source>
</evidence>
<keyword evidence="14" id="KW-0460">Magnesium</keyword>
<dbReference type="GO" id="GO:0003723">
    <property type="term" value="F:RNA binding"/>
    <property type="evidence" value="ECO:0007669"/>
    <property type="project" value="UniProtKB-KW"/>
</dbReference>
<dbReference type="Pfam" id="PF00773">
    <property type="entry name" value="RNB"/>
    <property type="match status" value="1"/>
</dbReference>
<dbReference type="Gene3D" id="3.40.50.1010">
    <property type="entry name" value="5'-nuclease"/>
    <property type="match status" value="2"/>
</dbReference>
<keyword evidence="9" id="KW-0698">rRNA processing</keyword>
<sequence length="954" mass="109343">MGDNDVVENEDRVTVVDKRIQLRLRGGHVLRVVRQHYLRKDIPCGSELCFEGCQEALSRRSRLPKDATHYLVPFSDILANFMPILGVPRANRDYFSTISHPKKASIYFPNEFSTNTFEPRMEGHESYCLYQAQLSFKAASWYYEHLGGQKPIVILTENIKYLKDFWPNLDSAFDTYKSLKALDESSTKGSEFEDYIKTEMIEAGIKSGRLLEGILRVNKYHSTSEAFVTDFKSQYEIFIPGHINRNRAVDGDVVAINLLPKSEWVSRSKRLENKKSYLSESTWERKGDVDRCGKVVGIIQRNWREYVASYQGREVEVIEDRKTRSILVVPFERKIPKIRILTSQNLNGQRFVVAIDNWPSYSNYPNGHFVRRLGDIGDLETEIDCLLMENNISVGPFSSGILNEMPNGDNWKPDPNEVSNNRNDLRHSHFIMSIDPQGCEDVDDALSIRTLKNGNLELGVHIADVTYFVKSGSLTDKEASQRATTVYLADRRYDMLPSVLSGNLCSLLGGVERYAVTVLWELDPKDPSTVISVWYGRTLIRSRYKLTYEAAQTIIDGNKSPEDIREMVAELKNVKGQSLGKRCNQLREMLTTLCKVALEIQKKREKEGGLSLESTEAVFEFESSNIEDLKPKEHLIVHEVAFPDFSLLRRHPYPKREYFEELINAAKSKGWNIETYSNKALADSLNSCRDPNDLIINILLRTMATLAMVKAVYFSTGSLNRDEWYHYGLAVSHYTHFTSPIRRYADVVVHRLLLAALKNQNWWDFDSEQSVPNNEELSELCIHINDRNKAAQKIQRASAQLFQTLYFKNRSPYDPGCIVEAVISSIKSNGFIVYIPRYALKGPVYLSNAEDQEDNSIHIETLHGKKVYKLFDHVTLCIQLSGTDAHAHSLTFHLLSPKPPRDSIARNEDGKPIDFFNALKLEQEEEDNKSLSETEEMKRNNGNQRKKKSVYSFF</sequence>
<evidence type="ECO:0000256" key="16">
    <source>
        <dbReference type="ARBA" id="ARBA00023242"/>
    </source>
</evidence>
<evidence type="ECO:0000256" key="6">
    <source>
        <dbReference type="ARBA" id="ARBA00012163"/>
    </source>
</evidence>
<name>A0A7R8D496_LEPSM</name>
<organism evidence="22 23">
    <name type="scientific">Lepeophtheirus salmonis</name>
    <name type="common">Salmon louse</name>
    <name type="synonym">Caligus salmonis</name>
    <dbReference type="NCBI Taxonomy" id="72036"/>
    <lineage>
        <taxon>Eukaryota</taxon>
        <taxon>Metazoa</taxon>
        <taxon>Ecdysozoa</taxon>
        <taxon>Arthropoda</taxon>
        <taxon>Crustacea</taxon>
        <taxon>Multicrustacea</taxon>
        <taxon>Hexanauplia</taxon>
        <taxon>Copepoda</taxon>
        <taxon>Siphonostomatoida</taxon>
        <taxon>Caligidae</taxon>
        <taxon>Lepeophtheirus</taxon>
    </lineage>
</organism>
<keyword evidence="12" id="KW-0271">Exosome</keyword>
<keyword evidence="15" id="KW-0694">RNA-binding</keyword>
<dbReference type="GO" id="GO:0016075">
    <property type="term" value="P:rRNA catabolic process"/>
    <property type="evidence" value="ECO:0007669"/>
    <property type="project" value="TreeGrafter"/>
</dbReference>
<accession>A0A7R8D496</accession>
<dbReference type="EMBL" id="HG994587">
    <property type="protein sequence ID" value="CAF3019980.1"/>
    <property type="molecule type" value="Genomic_DNA"/>
</dbReference>
<keyword evidence="16" id="KW-0539">Nucleus</keyword>
<dbReference type="GO" id="GO:0008859">
    <property type="term" value="F:exoribonuclease II activity"/>
    <property type="evidence" value="ECO:0007669"/>
    <property type="project" value="UniProtKB-EC"/>
</dbReference>
<evidence type="ECO:0000256" key="11">
    <source>
        <dbReference type="ARBA" id="ARBA00022801"/>
    </source>
</evidence>
<dbReference type="FunFam" id="2.40.50.700:FF:000001">
    <property type="entry name" value="Exosome complex exonuclease exoribonuclease (Rrp44)"/>
    <property type="match status" value="1"/>
</dbReference>
<evidence type="ECO:0000313" key="23">
    <source>
        <dbReference type="Proteomes" id="UP000675881"/>
    </source>
</evidence>
<dbReference type="SMART" id="SM00955">
    <property type="entry name" value="RNB"/>
    <property type="match status" value="1"/>
</dbReference>
<dbReference type="Proteomes" id="UP000675881">
    <property type="component" value="Chromosome 8"/>
</dbReference>
<dbReference type="Gene3D" id="2.40.50.690">
    <property type="match status" value="1"/>
</dbReference>
<keyword evidence="8" id="KW-0963">Cytoplasm</keyword>
<dbReference type="AlphaFoldDB" id="A0A7R8D496"/>
<keyword evidence="10" id="KW-0540">Nuclease</keyword>
<keyword evidence="13" id="KW-0269">Exonuclease</keyword>
<dbReference type="InterPro" id="IPR012340">
    <property type="entry name" value="NA-bd_OB-fold"/>
</dbReference>
<evidence type="ECO:0000256" key="17">
    <source>
        <dbReference type="ARBA" id="ARBA00077221"/>
    </source>
</evidence>
<feature type="compositionally biased region" description="Basic residues" evidence="20">
    <location>
        <begin position="944"/>
        <end position="954"/>
    </location>
</feature>
<feature type="compositionally biased region" description="Basic and acidic residues" evidence="20">
    <location>
        <begin position="928"/>
        <end position="939"/>
    </location>
</feature>
<gene>
    <name evidence="22" type="ORF">LSAA_14199</name>
</gene>
<dbReference type="PROSITE" id="PS01175">
    <property type="entry name" value="RIBONUCLEASE_II"/>
    <property type="match status" value="1"/>
</dbReference>
<protein>
    <recommendedName>
        <fullName evidence="7">DIS3-like exonuclease 1</fullName>
        <ecNumber evidence="6">3.1.13.1</ecNumber>
    </recommendedName>
    <alternativeName>
        <fullName evidence="17">Protein DIS3 homolog</fullName>
    </alternativeName>
    <alternativeName>
        <fullName evidence="18">Ribosomal RNA-processing protein 44</fullName>
    </alternativeName>
</protein>
<feature type="domain" description="RNB" evidence="21">
    <location>
        <begin position="422"/>
        <end position="759"/>
    </location>
</feature>
<dbReference type="GO" id="GO:0006364">
    <property type="term" value="P:rRNA processing"/>
    <property type="evidence" value="ECO:0007669"/>
    <property type="project" value="UniProtKB-KW"/>
</dbReference>
<dbReference type="Pfam" id="PF17216">
    <property type="entry name" value="Rrp44_CSD1"/>
    <property type="match status" value="1"/>
</dbReference>